<comment type="caution">
    <text evidence="2">The sequence shown here is derived from an EMBL/GenBank/DDBJ whole genome shotgun (WGS) entry which is preliminary data.</text>
</comment>
<organism evidence="2 3">
    <name type="scientific">Kribbella steppae</name>
    <dbReference type="NCBI Taxonomy" id="2512223"/>
    <lineage>
        <taxon>Bacteria</taxon>
        <taxon>Bacillati</taxon>
        <taxon>Actinomycetota</taxon>
        <taxon>Actinomycetes</taxon>
        <taxon>Propionibacteriales</taxon>
        <taxon>Kribbellaceae</taxon>
        <taxon>Kribbella</taxon>
    </lineage>
</organism>
<dbReference type="EMBL" id="SLWN01000007">
    <property type="protein sequence ID" value="TCO26122.1"/>
    <property type="molecule type" value="Genomic_DNA"/>
</dbReference>
<dbReference type="InterPro" id="IPR052718">
    <property type="entry name" value="NmrA-type_oxidoreductase"/>
</dbReference>
<feature type="domain" description="NAD(P)-binding" evidence="1">
    <location>
        <begin position="6"/>
        <end position="185"/>
    </location>
</feature>
<keyword evidence="3" id="KW-1185">Reference proteome</keyword>
<proteinExistence type="predicted"/>
<dbReference type="Proteomes" id="UP000294508">
    <property type="component" value="Unassembled WGS sequence"/>
</dbReference>
<dbReference type="AlphaFoldDB" id="A0A4R2HCL5"/>
<sequence>MILVTGATGMLGRLVVDRLLDRVAATDVAVVVRDPDAAVELAARGVDVRRGDYDDPDGLRAAFAGVATVLFISAPVTDSGRLEHHRNVVRAAAAAEVGRIAYTSGLGADFVDEGVLGEHHQTEEWIAESGLPAVILRHPIYSELYINPGLQAAIDPGELTSATGGRGLNTATRADLAEAAAAAVTASDASATYNFTGPVWTYPELAKVLGEVSGRPVAYREVEAEEGFLGALAEVIRSGGFEIQTGDLERVLGRPPMTLRETVLAALPALQRP</sequence>
<accession>A0A4R2HCL5</accession>
<evidence type="ECO:0000259" key="1">
    <source>
        <dbReference type="Pfam" id="PF13460"/>
    </source>
</evidence>
<evidence type="ECO:0000313" key="3">
    <source>
        <dbReference type="Proteomes" id="UP000294508"/>
    </source>
</evidence>
<gene>
    <name evidence="2" type="ORF">EV652_10713</name>
</gene>
<protein>
    <submittedName>
        <fullName evidence="2">NAD(P)H dehydrogenase (Quinone)</fullName>
    </submittedName>
</protein>
<dbReference type="Gene3D" id="3.40.50.720">
    <property type="entry name" value="NAD(P)-binding Rossmann-like Domain"/>
    <property type="match status" value="1"/>
</dbReference>
<dbReference type="PANTHER" id="PTHR47129:SF1">
    <property type="entry name" value="NMRA-LIKE DOMAIN-CONTAINING PROTEIN"/>
    <property type="match status" value="1"/>
</dbReference>
<reference evidence="2 3" key="1">
    <citation type="journal article" date="2015" name="Stand. Genomic Sci.">
        <title>Genomic Encyclopedia of Bacterial and Archaeal Type Strains, Phase III: the genomes of soil and plant-associated and newly described type strains.</title>
        <authorList>
            <person name="Whitman W.B."/>
            <person name="Woyke T."/>
            <person name="Klenk H.P."/>
            <person name="Zhou Y."/>
            <person name="Lilburn T.G."/>
            <person name="Beck B.J."/>
            <person name="De Vos P."/>
            <person name="Vandamme P."/>
            <person name="Eisen J.A."/>
            <person name="Garrity G."/>
            <person name="Hugenholtz P."/>
            <person name="Kyrpides N.C."/>
        </authorList>
    </citation>
    <scope>NUCLEOTIDE SEQUENCE [LARGE SCALE GENOMIC DNA]</scope>
    <source>
        <strain evidence="2 3">VKM Ac-2572</strain>
    </source>
</reference>
<dbReference type="InterPro" id="IPR036291">
    <property type="entry name" value="NAD(P)-bd_dom_sf"/>
</dbReference>
<dbReference type="SUPFAM" id="SSF51735">
    <property type="entry name" value="NAD(P)-binding Rossmann-fold domains"/>
    <property type="match status" value="1"/>
</dbReference>
<name>A0A4R2HCL5_9ACTN</name>
<dbReference type="InterPro" id="IPR016040">
    <property type="entry name" value="NAD(P)-bd_dom"/>
</dbReference>
<dbReference type="PANTHER" id="PTHR47129">
    <property type="entry name" value="QUINONE OXIDOREDUCTASE 2"/>
    <property type="match status" value="1"/>
</dbReference>
<dbReference type="RefSeq" id="WP_199238301.1">
    <property type="nucleotide sequence ID" value="NZ_SLWN01000007.1"/>
</dbReference>
<evidence type="ECO:0000313" key="2">
    <source>
        <dbReference type="EMBL" id="TCO26122.1"/>
    </source>
</evidence>
<dbReference type="Pfam" id="PF13460">
    <property type="entry name" value="NAD_binding_10"/>
    <property type="match status" value="1"/>
</dbReference>
<dbReference type="Gene3D" id="3.90.25.10">
    <property type="entry name" value="UDP-galactose 4-epimerase, domain 1"/>
    <property type="match status" value="1"/>
</dbReference>